<proteinExistence type="predicted"/>
<comment type="caution">
    <text evidence="1">The sequence shown here is derived from an EMBL/GenBank/DDBJ whole genome shotgun (WGS) entry which is preliminary data.</text>
</comment>
<dbReference type="Proteomes" id="UP000663868">
    <property type="component" value="Unassembled WGS sequence"/>
</dbReference>
<gene>
    <name evidence="1" type="ORF">KXQ929_LOCUS44937</name>
</gene>
<reference evidence="1" key="1">
    <citation type="submission" date="2021-02" db="EMBL/GenBank/DDBJ databases">
        <authorList>
            <person name="Nowell W R."/>
        </authorList>
    </citation>
    <scope>NUCLEOTIDE SEQUENCE</scope>
</reference>
<dbReference type="EMBL" id="CAJOBB010013411">
    <property type="protein sequence ID" value="CAF4290084.1"/>
    <property type="molecule type" value="Genomic_DNA"/>
</dbReference>
<protein>
    <submittedName>
        <fullName evidence="1">Uncharacterized protein</fullName>
    </submittedName>
</protein>
<evidence type="ECO:0000313" key="1">
    <source>
        <dbReference type="EMBL" id="CAF4290084.1"/>
    </source>
</evidence>
<feature type="non-terminal residue" evidence="1">
    <location>
        <position position="1"/>
    </location>
</feature>
<name>A0A820H6X7_9BILA</name>
<organism evidence="1 2">
    <name type="scientific">Adineta steineri</name>
    <dbReference type="NCBI Taxonomy" id="433720"/>
    <lineage>
        <taxon>Eukaryota</taxon>
        <taxon>Metazoa</taxon>
        <taxon>Spiralia</taxon>
        <taxon>Gnathifera</taxon>
        <taxon>Rotifera</taxon>
        <taxon>Eurotatoria</taxon>
        <taxon>Bdelloidea</taxon>
        <taxon>Adinetida</taxon>
        <taxon>Adinetidae</taxon>
        <taxon>Adineta</taxon>
    </lineage>
</organism>
<feature type="non-terminal residue" evidence="1">
    <location>
        <position position="209"/>
    </location>
</feature>
<dbReference type="AlphaFoldDB" id="A0A820H6X7"/>
<evidence type="ECO:0000313" key="2">
    <source>
        <dbReference type="Proteomes" id="UP000663868"/>
    </source>
</evidence>
<accession>A0A820H6X7</accession>
<sequence>NTPWVVQNIYSSSLTNRNQIYHRDCQKEFFYYESIQVKVIESGYYSFRGSGGIDPYGFIYKNKFNPLNPLENLLDRDYARDSDIQFKLDIYLDVDMIYILVVTTYDSKDTGEFSIVALGKKKVILERHSTPVNIQLIYPSKLTDNSPTYHRDSLVPEYHYEALQTHVNTTGLYVLWSESNMNAYGYIYKNDFNPLKPFENLLLSHGGEC</sequence>